<name>A0A411HI49_9GAMM</name>
<evidence type="ECO:0000313" key="3">
    <source>
        <dbReference type="Proteomes" id="UP000291562"/>
    </source>
</evidence>
<sequence length="80" mass="8619">MTKLSQAEPVTLAASEFDEKLIALAMKLRDLPEVGTTPGLLPLPLIATGVVASLGLSAAFRQPMLRSGAGWLLRRMMDHF</sequence>
<organism evidence="2 3">
    <name type="scientific">Pseudolysobacter antarcticus</name>
    <dbReference type="NCBI Taxonomy" id="2511995"/>
    <lineage>
        <taxon>Bacteria</taxon>
        <taxon>Pseudomonadati</taxon>
        <taxon>Pseudomonadota</taxon>
        <taxon>Gammaproteobacteria</taxon>
        <taxon>Lysobacterales</taxon>
        <taxon>Rhodanobacteraceae</taxon>
        <taxon>Pseudolysobacter</taxon>
    </lineage>
</organism>
<keyword evidence="1" id="KW-1133">Transmembrane helix</keyword>
<dbReference type="EMBL" id="CP035704">
    <property type="protein sequence ID" value="QBB70161.1"/>
    <property type="molecule type" value="Genomic_DNA"/>
</dbReference>
<gene>
    <name evidence="2" type="ORF">ELE36_07165</name>
</gene>
<proteinExistence type="predicted"/>
<feature type="transmembrane region" description="Helical" evidence="1">
    <location>
        <begin position="40"/>
        <end position="60"/>
    </location>
</feature>
<dbReference type="AlphaFoldDB" id="A0A411HI49"/>
<evidence type="ECO:0000256" key="1">
    <source>
        <dbReference type="SAM" id="Phobius"/>
    </source>
</evidence>
<keyword evidence="1" id="KW-0812">Transmembrane</keyword>
<keyword evidence="1" id="KW-0472">Membrane</keyword>
<accession>A0A411HI49</accession>
<keyword evidence="3" id="KW-1185">Reference proteome</keyword>
<protein>
    <submittedName>
        <fullName evidence="2">Uncharacterized protein</fullName>
    </submittedName>
</protein>
<dbReference type="Proteomes" id="UP000291562">
    <property type="component" value="Chromosome"/>
</dbReference>
<dbReference type="KEGG" id="xbc:ELE36_07165"/>
<reference evidence="2 3" key="1">
    <citation type="submission" date="2019-01" db="EMBL/GenBank/DDBJ databases">
        <title>Pseudolysobacter antarctica gen. nov., sp. nov., isolated from Fildes Peninsula, Antarctica.</title>
        <authorList>
            <person name="Wei Z."/>
            <person name="Peng F."/>
        </authorList>
    </citation>
    <scope>NUCLEOTIDE SEQUENCE [LARGE SCALE GENOMIC DNA]</scope>
    <source>
        <strain evidence="2 3">AQ6-296</strain>
    </source>
</reference>
<evidence type="ECO:0000313" key="2">
    <source>
        <dbReference type="EMBL" id="QBB70161.1"/>
    </source>
</evidence>
<dbReference type="RefSeq" id="WP_129832420.1">
    <property type="nucleotide sequence ID" value="NZ_CP035704.1"/>
</dbReference>